<dbReference type="GO" id="GO:0031146">
    <property type="term" value="P:SCF-dependent proteasomal ubiquitin-dependent protein catabolic process"/>
    <property type="evidence" value="ECO:0007669"/>
    <property type="project" value="TreeGrafter"/>
</dbReference>
<feature type="region of interest" description="Disordered" evidence="2">
    <location>
        <begin position="464"/>
        <end position="578"/>
    </location>
</feature>
<evidence type="ECO:0000313" key="5">
    <source>
        <dbReference type="Proteomes" id="UP001186944"/>
    </source>
</evidence>
<feature type="region of interest" description="Disordered" evidence="2">
    <location>
        <begin position="636"/>
        <end position="798"/>
    </location>
</feature>
<dbReference type="Proteomes" id="UP001186944">
    <property type="component" value="Unassembled WGS sequence"/>
</dbReference>
<feature type="region of interest" description="Disordered" evidence="2">
    <location>
        <begin position="232"/>
        <end position="263"/>
    </location>
</feature>
<feature type="compositionally biased region" description="Basic and acidic residues" evidence="2">
    <location>
        <begin position="50"/>
        <end position="74"/>
    </location>
</feature>
<name>A0AA88YJV3_PINIB</name>
<dbReference type="InterPro" id="IPR006553">
    <property type="entry name" value="Leu-rich_rpt_Cys-con_subtyp"/>
</dbReference>
<evidence type="ECO:0000256" key="1">
    <source>
        <dbReference type="ARBA" id="ARBA00022786"/>
    </source>
</evidence>
<feature type="region of interest" description="Disordered" evidence="2">
    <location>
        <begin position="377"/>
        <end position="410"/>
    </location>
</feature>
<reference evidence="4" key="1">
    <citation type="submission" date="2019-08" db="EMBL/GenBank/DDBJ databases">
        <title>The improved chromosome-level genome for the pearl oyster Pinctada fucata martensii using PacBio sequencing and Hi-C.</title>
        <authorList>
            <person name="Zheng Z."/>
        </authorList>
    </citation>
    <scope>NUCLEOTIDE SEQUENCE</scope>
    <source>
        <strain evidence="4">ZZ-2019</strain>
        <tissue evidence="4">Adductor muscle</tissue>
    </source>
</reference>
<dbReference type="EMBL" id="VSWD01000005">
    <property type="protein sequence ID" value="KAK3102687.1"/>
    <property type="molecule type" value="Genomic_DNA"/>
</dbReference>
<dbReference type="PROSITE" id="PS50181">
    <property type="entry name" value="FBOX"/>
    <property type="match status" value="1"/>
</dbReference>
<dbReference type="PANTHER" id="PTHR13318">
    <property type="entry name" value="PARTNER OF PAIRED, ISOFORM B-RELATED"/>
    <property type="match status" value="1"/>
</dbReference>
<dbReference type="SUPFAM" id="SSF81383">
    <property type="entry name" value="F-box domain"/>
    <property type="match status" value="1"/>
</dbReference>
<evidence type="ECO:0000313" key="4">
    <source>
        <dbReference type="EMBL" id="KAK3102687.1"/>
    </source>
</evidence>
<comment type="caution">
    <text evidence="4">The sequence shown here is derived from an EMBL/GenBank/DDBJ whole genome shotgun (WGS) entry which is preliminary data.</text>
</comment>
<dbReference type="InterPro" id="IPR001810">
    <property type="entry name" value="F-box_dom"/>
</dbReference>
<feature type="compositionally biased region" description="Basic and acidic residues" evidence="2">
    <location>
        <begin position="128"/>
        <end position="171"/>
    </location>
</feature>
<keyword evidence="5" id="KW-1185">Reference proteome</keyword>
<evidence type="ECO:0000256" key="2">
    <source>
        <dbReference type="SAM" id="MobiDB-lite"/>
    </source>
</evidence>
<dbReference type="Pfam" id="PF25372">
    <property type="entry name" value="DUF7885"/>
    <property type="match status" value="1"/>
</dbReference>
<dbReference type="GO" id="GO:0019005">
    <property type="term" value="C:SCF ubiquitin ligase complex"/>
    <property type="evidence" value="ECO:0007669"/>
    <property type="project" value="TreeGrafter"/>
</dbReference>
<dbReference type="AlphaFoldDB" id="A0AA88YJV3"/>
<dbReference type="InterPro" id="IPR032675">
    <property type="entry name" value="LRR_dom_sf"/>
</dbReference>
<dbReference type="InterPro" id="IPR057207">
    <property type="entry name" value="FBXL15_LRR"/>
</dbReference>
<dbReference type="SUPFAM" id="SSF52047">
    <property type="entry name" value="RNI-like"/>
    <property type="match status" value="1"/>
</dbReference>
<organism evidence="4 5">
    <name type="scientific">Pinctada imbricata</name>
    <name type="common">Atlantic pearl-oyster</name>
    <name type="synonym">Pinctada martensii</name>
    <dbReference type="NCBI Taxonomy" id="66713"/>
    <lineage>
        <taxon>Eukaryota</taxon>
        <taxon>Metazoa</taxon>
        <taxon>Spiralia</taxon>
        <taxon>Lophotrochozoa</taxon>
        <taxon>Mollusca</taxon>
        <taxon>Bivalvia</taxon>
        <taxon>Autobranchia</taxon>
        <taxon>Pteriomorphia</taxon>
        <taxon>Pterioida</taxon>
        <taxon>Pterioidea</taxon>
        <taxon>Pteriidae</taxon>
        <taxon>Pinctada</taxon>
    </lineage>
</organism>
<dbReference type="Pfam" id="PF12937">
    <property type="entry name" value="F-box-like"/>
    <property type="match status" value="1"/>
</dbReference>
<feature type="region of interest" description="Disordered" evidence="2">
    <location>
        <begin position="42"/>
        <end position="187"/>
    </location>
</feature>
<protein>
    <recommendedName>
        <fullName evidence="3">F-box domain-containing protein</fullName>
    </recommendedName>
</protein>
<dbReference type="SMART" id="SM00367">
    <property type="entry name" value="LRR_CC"/>
    <property type="match status" value="9"/>
</dbReference>
<feature type="compositionally biased region" description="Polar residues" evidence="2">
    <location>
        <begin position="782"/>
        <end position="797"/>
    </location>
</feature>
<feature type="compositionally biased region" description="Polar residues" evidence="2">
    <location>
        <begin position="470"/>
        <end position="488"/>
    </location>
</feature>
<accession>A0AA88YJV3</accession>
<dbReference type="SMART" id="SM00256">
    <property type="entry name" value="FBOX"/>
    <property type="match status" value="1"/>
</dbReference>
<feature type="compositionally biased region" description="Polar residues" evidence="2">
    <location>
        <begin position="384"/>
        <end position="400"/>
    </location>
</feature>
<feature type="compositionally biased region" description="Basic and acidic residues" evidence="2">
    <location>
        <begin position="496"/>
        <end position="524"/>
    </location>
</feature>
<gene>
    <name evidence="4" type="ORF">FSP39_013151</name>
</gene>
<proteinExistence type="predicted"/>
<keyword evidence="1" id="KW-0833">Ubl conjugation pathway</keyword>
<dbReference type="CDD" id="cd22139">
    <property type="entry name" value="F-box_unchar"/>
    <property type="match status" value="1"/>
</dbReference>
<evidence type="ECO:0000259" key="3">
    <source>
        <dbReference type="PROSITE" id="PS50181"/>
    </source>
</evidence>
<dbReference type="Gene3D" id="3.80.10.10">
    <property type="entry name" value="Ribonuclease Inhibitor"/>
    <property type="match status" value="2"/>
</dbReference>
<feature type="region of interest" description="Disordered" evidence="2">
    <location>
        <begin position="415"/>
        <end position="434"/>
    </location>
</feature>
<feature type="domain" description="F-box" evidence="3">
    <location>
        <begin position="879"/>
        <end position="925"/>
    </location>
</feature>
<sequence length="1266" mass="141686">MPTGIPYPPPPGNVDLDAYFKYVGSQGYPVPYPVFIPQQVTAQSTNQTVKPRDTSATDVRGQTDEAFSPRDKLVPHPPAKSKKEDPSAPSRNTSPRRNIKHDGVPSQKNSPEPHNQKEKMEQCGNDFIPKKTEQKKREPKVEKQNPKVEQKTPEKMEDLPVMTEEERRDEGSVEELPLPDAPGNINSSQRHVEAIRQYHEQRRQLDAEEDALLERNRKFAKASLERYFTSLEQMREKSGEEGDTESFDKPASVTEEEENDLETNVNTEVTAATSVKAGGITNRIEQLGIDLSFLKKSQDPDLVPQETENKKGDTDMKSRKSKLVVICPECEEINKDYMSWCGNCGEVLIGIEPVSVKKSRGGKISVKPVSKAVLKKEGSRESKFTSSGDNTDGSVSQNEGARNEDSSSGVDAMFEEGSKETKKGKASQKAESNIERSQKEIAEICENITDPIVKGFIKSFLRKKKHDVTSTDVQTDRSMVTDKTSARSNAKPKVYSHKEKPAIPPKDKVKKLAMDQKKRNENVAKKPKVPSKQNVPVDERENDFITQCRSESSSEKEVDYWHHEQGQKNRPDRPLRYKNVPPIDIEVFAMEESRRSSRTSEPIVPSLNLVNSSDEEAERKKENAKIFSMSADSEDWEDFFNPNIPGGHQPAIEDPSPQEEGPQPFLERVLDDLETPAPKKGSKGAKKGPNVPPIRKSIVRESIETPGYQRKWEKSSSVWASRELGTRPNKPVKAQRPASAGMARRVGSEENLLNDRSPAKSPVMSKKPRPGSADMVKRKTMRSQPSESGTPDVTSSGDLKKIGVTMSVNFEKHADLPRPVDHRLQTEQVTEDTELPLPDIIVPSTIHLLTLGQNLKINLACLQHFTRTLQTPRIRVGEYSMWLCLPDELLLHVFSFLGHNDLASCARTCQQYHRVAKDPSLWKYITLKKKHDLTDEGLLQIGRHKPVSLALIQCHGENITAKGLKEMFRECADSLRELNFCGCSRGALTGDCILLHASARCHNLTHVDASWCNVSDSGVGAISNAANRLESLCINGCQLLSDEGFETVIKKHGKSLRVIEMFGCFNITPKGMRYLANNCVNLTTLNLGQCYKLTDICISQLSSSLGRVENLDLRGCKTIKDNCIRYVVKNCPRLKTISLANCPNISDVSLLEISTYLSDIRSIDVCGCRQVTDSSIRAIANNCQNLRYIDISSTGCTHRSVSMLANFCSQRIETMKLNFLSDLSENCLIKLLKHCKRLQLLHLYGCTSVRNIDKIRQVNPNVKIEL</sequence>
<dbReference type="InterPro" id="IPR036047">
    <property type="entry name" value="F-box-like_dom_sf"/>
</dbReference>
<feature type="region of interest" description="Disordered" evidence="2">
    <location>
        <begin position="592"/>
        <end position="617"/>
    </location>
</feature>
<feature type="compositionally biased region" description="Basic and acidic residues" evidence="2">
    <location>
        <begin position="552"/>
        <end position="575"/>
    </location>
</feature>